<evidence type="ECO:0000313" key="3">
    <source>
        <dbReference type="Proteomes" id="UP000294575"/>
    </source>
</evidence>
<dbReference type="InterPro" id="IPR051044">
    <property type="entry name" value="MAG_DAG_Lipase"/>
</dbReference>
<dbReference type="Pfam" id="PF12146">
    <property type="entry name" value="Hydrolase_4"/>
    <property type="match status" value="1"/>
</dbReference>
<dbReference type="PANTHER" id="PTHR11614">
    <property type="entry name" value="PHOSPHOLIPASE-RELATED"/>
    <property type="match status" value="1"/>
</dbReference>
<dbReference type="SUPFAM" id="SSF53474">
    <property type="entry name" value="alpha/beta-Hydrolases"/>
    <property type="match status" value="1"/>
</dbReference>
<dbReference type="Gene3D" id="3.40.50.1820">
    <property type="entry name" value="alpha/beta hydrolase"/>
    <property type="match status" value="1"/>
</dbReference>
<gene>
    <name evidence="2" type="ORF">DFQ45_11018</name>
</gene>
<organism evidence="2 3">
    <name type="scientific">Thiopseudomonas denitrificans</name>
    <dbReference type="NCBI Taxonomy" id="1501432"/>
    <lineage>
        <taxon>Bacteria</taxon>
        <taxon>Pseudomonadati</taxon>
        <taxon>Pseudomonadota</taxon>
        <taxon>Gammaproteobacteria</taxon>
        <taxon>Pseudomonadales</taxon>
        <taxon>Pseudomonadaceae</taxon>
        <taxon>Thiopseudomonas</taxon>
    </lineage>
</organism>
<dbReference type="Proteomes" id="UP000294575">
    <property type="component" value="Unassembled WGS sequence"/>
</dbReference>
<dbReference type="AlphaFoldDB" id="A0A4R6TUI6"/>
<protein>
    <submittedName>
        <fullName evidence="2">Alpha-beta hydrolase superfamily lysophospholipase</fullName>
    </submittedName>
</protein>
<dbReference type="EMBL" id="SNYK01000010">
    <property type="protein sequence ID" value="TDQ36806.1"/>
    <property type="molecule type" value="Genomic_DNA"/>
</dbReference>
<dbReference type="GO" id="GO:0016787">
    <property type="term" value="F:hydrolase activity"/>
    <property type="evidence" value="ECO:0007669"/>
    <property type="project" value="UniProtKB-KW"/>
</dbReference>
<dbReference type="OrthoDB" id="9806902at2"/>
<reference evidence="2 3" key="1">
    <citation type="submission" date="2019-03" db="EMBL/GenBank/DDBJ databases">
        <title>Genomic Encyclopedia of Type Strains, Phase IV (KMG-IV): sequencing the most valuable type-strain genomes for metagenomic binning, comparative biology and taxonomic classification.</title>
        <authorList>
            <person name="Goeker M."/>
        </authorList>
    </citation>
    <scope>NUCLEOTIDE SEQUENCE [LARGE SCALE GENOMIC DNA]</scope>
    <source>
        <strain evidence="2 3">DSM 28679</strain>
    </source>
</reference>
<name>A0A4R6TUI6_9GAMM</name>
<proteinExistence type="predicted"/>
<keyword evidence="3" id="KW-1185">Reference proteome</keyword>
<dbReference type="InterPro" id="IPR029058">
    <property type="entry name" value="AB_hydrolase_fold"/>
</dbReference>
<accession>A0A4R6TUI6</accession>
<sequence length="322" mass="36397">MHDTSFWLPTLDATRIHVHHWQTDGPARASLLISHGMAEHGGRYQMLGQALANAGIAVYAPDLRGHGLTAGEGLHGHFADVDGWNLVIEDLRALNHYIRCENPHIPLFMLGHSLGSYLVMSYLMQYSCSVQGALLSGPQYLRTTLRYRLARLIARAECWRQGPRGRSKLLHALVFRPIQRSIQPQQSIHDWLSSDPAAVQQYLADPMCGFMCTNQLWLDVLDGLQRITPMQSMSQIHHQLPLFLFGGEQDPLHQGKRLLDLAYALRESGQRSVDVKLYPGMRHEPLNERHRARVFTDIIAWIRQQCDGLPAPHPDSPGSHLQ</sequence>
<comment type="caution">
    <text evidence="2">The sequence shown here is derived from an EMBL/GenBank/DDBJ whole genome shotgun (WGS) entry which is preliminary data.</text>
</comment>
<evidence type="ECO:0000313" key="2">
    <source>
        <dbReference type="EMBL" id="TDQ36806.1"/>
    </source>
</evidence>
<keyword evidence="2" id="KW-0378">Hydrolase</keyword>
<evidence type="ECO:0000259" key="1">
    <source>
        <dbReference type="Pfam" id="PF12146"/>
    </source>
</evidence>
<dbReference type="InterPro" id="IPR022742">
    <property type="entry name" value="Hydrolase_4"/>
</dbReference>
<dbReference type="RefSeq" id="WP_101497631.1">
    <property type="nucleotide sequence ID" value="NZ_LNJZ01000009.1"/>
</dbReference>
<feature type="domain" description="Serine aminopeptidase S33" evidence="1">
    <location>
        <begin position="26"/>
        <end position="289"/>
    </location>
</feature>